<feature type="region of interest" description="Disordered" evidence="2">
    <location>
        <begin position="160"/>
        <end position="185"/>
    </location>
</feature>
<dbReference type="Gene3D" id="3.40.190.10">
    <property type="entry name" value="Periplasmic binding protein-like II"/>
    <property type="match status" value="2"/>
</dbReference>
<sequence length="185" mass="20254">MLLRSRGVQPHIAVADGEYKGVAIAPTAQATTCLALVAGGQASHARRRRCDSISSTRRRDTPRDGWRRWCDHARVNDLDVRAGLAFDDAALVLPAAQGQGVAPGRLTLAERDLRAGRLVQPFEICVPNDYSYWLVYPPVKAERPDVAAFRAWLLAQAGQHATDRRREAGTPEAGTDTNEFEPDAI</sequence>
<dbReference type="PANTHER" id="PTHR30537:SF74">
    <property type="entry name" value="HTH-TYPE TRANSCRIPTIONAL REGULATOR TRPI"/>
    <property type="match status" value="1"/>
</dbReference>
<keyword evidence="5" id="KW-1185">Reference proteome</keyword>
<dbReference type="AlphaFoldDB" id="A0A2N7WAS9"/>
<evidence type="ECO:0000256" key="1">
    <source>
        <dbReference type="ARBA" id="ARBA00009437"/>
    </source>
</evidence>
<evidence type="ECO:0000259" key="3">
    <source>
        <dbReference type="Pfam" id="PF03466"/>
    </source>
</evidence>
<dbReference type="Proteomes" id="UP000235347">
    <property type="component" value="Unassembled WGS sequence"/>
</dbReference>
<evidence type="ECO:0000256" key="2">
    <source>
        <dbReference type="SAM" id="MobiDB-lite"/>
    </source>
</evidence>
<protein>
    <recommendedName>
        <fullName evidence="3">LysR substrate-binding domain-containing protein</fullName>
    </recommendedName>
</protein>
<dbReference type="InterPro" id="IPR058163">
    <property type="entry name" value="LysR-type_TF_proteobact-type"/>
</dbReference>
<name>A0A2N7WAS9_9BURK</name>
<feature type="domain" description="LysR substrate-binding" evidence="3">
    <location>
        <begin position="59"/>
        <end position="156"/>
    </location>
</feature>
<dbReference type="InterPro" id="IPR005119">
    <property type="entry name" value="LysR_subst-bd"/>
</dbReference>
<dbReference type="Pfam" id="PF03466">
    <property type="entry name" value="LysR_substrate"/>
    <property type="match status" value="1"/>
</dbReference>
<accession>A0A2N7WAS9</accession>
<reference evidence="4 5" key="1">
    <citation type="submission" date="2018-01" db="EMBL/GenBank/DDBJ databases">
        <title>Whole genome analyses suggest that Burkholderia sensu lato contains two further novel genera in the rhizoxinica-symbiotica group Mycetohabitans gen. nov., and Trinickia gen. nov.: implications for the evolution of diazotrophy and nodulation in the Burkholderiaceae.</title>
        <authorList>
            <person name="Estrada-de los Santos P."/>
            <person name="Palmer M."/>
            <person name="Chavez-Ramirez B."/>
            <person name="Beukes C."/>
            <person name="Steenkamp E.T."/>
            <person name="Hirsch A.M."/>
            <person name="Manyaka P."/>
            <person name="Maluk M."/>
            <person name="Lafos M."/>
            <person name="Crook M."/>
            <person name="Gross E."/>
            <person name="Simon M.F."/>
            <person name="Bueno dos Reis Junior F."/>
            <person name="Poole P.S."/>
            <person name="Venter S.N."/>
            <person name="James E.K."/>
        </authorList>
    </citation>
    <scope>NUCLEOTIDE SEQUENCE [LARGE SCALE GENOMIC DNA]</scope>
    <source>
        <strain evidence="4 5">GP25-8</strain>
    </source>
</reference>
<dbReference type="SUPFAM" id="SSF53850">
    <property type="entry name" value="Periplasmic binding protein-like II"/>
    <property type="match status" value="1"/>
</dbReference>
<evidence type="ECO:0000313" key="4">
    <source>
        <dbReference type="EMBL" id="PMS26516.1"/>
    </source>
</evidence>
<dbReference type="RefSeq" id="WP_102608905.1">
    <property type="nucleotide sequence ID" value="NZ_CADIKD010000020.1"/>
</dbReference>
<comment type="similarity">
    <text evidence="1">Belongs to the LysR transcriptional regulatory family.</text>
</comment>
<dbReference type="GO" id="GO:0003700">
    <property type="term" value="F:DNA-binding transcription factor activity"/>
    <property type="evidence" value="ECO:0007669"/>
    <property type="project" value="TreeGrafter"/>
</dbReference>
<comment type="caution">
    <text evidence="4">The sequence shown here is derived from an EMBL/GenBank/DDBJ whole genome shotgun (WGS) entry which is preliminary data.</text>
</comment>
<gene>
    <name evidence="4" type="ORF">C0Z19_06075</name>
</gene>
<evidence type="ECO:0000313" key="5">
    <source>
        <dbReference type="Proteomes" id="UP000235347"/>
    </source>
</evidence>
<dbReference type="GO" id="GO:0006351">
    <property type="term" value="P:DNA-templated transcription"/>
    <property type="evidence" value="ECO:0007669"/>
    <property type="project" value="TreeGrafter"/>
</dbReference>
<dbReference type="GO" id="GO:0043565">
    <property type="term" value="F:sequence-specific DNA binding"/>
    <property type="evidence" value="ECO:0007669"/>
    <property type="project" value="TreeGrafter"/>
</dbReference>
<proteinExistence type="inferred from homology"/>
<dbReference type="PANTHER" id="PTHR30537">
    <property type="entry name" value="HTH-TYPE TRANSCRIPTIONAL REGULATOR"/>
    <property type="match status" value="1"/>
</dbReference>
<organism evidence="4 5">
    <name type="scientific">Trinickia soli</name>
    <dbReference type="NCBI Taxonomy" id="380675"/>
    <lineage>
        <taxon>Bacteria</taxon>
        <taxon>Pseudomonadati</taxon>
        <taxon>Pseudomonadota</taxon>
        <taxon>Betaproteobacteria</taxon>
        <taxon>Burkholderiales</taxon>
        <taxon>Burkholderiaceae</taxon>
        <taxon>Trinickia</taxon>
    </lineage>
</organism>
<dbReference type="EMBL" id="PNYB01000004">
    <property type="protein sequence ID" value="PMS26516.1"/>
    <property type="molecule type" value="Genomic_DNA"/>
</dbReference>